<keyword evidence="2" id="KW-0378">Hydrolase</keyword>
<keyword evidence="2" id="KW-0540">Nuclease</keyword>
<evidence type="ECO:0000259" key="1">
    <source>
        <dbReference type="Pfam" id="PF01541"/>
    </source>
</evidence>
<gene>
    <name evidence="2" type="ORF">SAMN05421747_11629</name>
</gene>
<dbReference type="Pfam" id="PF01541">
    <property type="entry name" value="GIY-YIG"/>
    <property type="match status" value="1"/>
</dbReference>
<dbReference type="OrthoDB" id="795217at2"/>
<dbReference type="GO" id="GO:0004519">
    <property type="term" value="F:endonuclease activity"/>
    <property type="evidence" value="ECO:0007669"/>
    <property type="project" value="UniProtKB-KW"/>
</dbReference>
<keyword evidence="2" id="KW-0255">Endonuclease</keyword>
<sequence length="114" mass="13518">MAIYIYILTDSNRSYLHVGMANDLNKAIDVYSRKSRLFFDACAKVYRLVYHEAWPTEEAALRRFKELSAFTRMQKEKLIRKYNPNWVEIPAGHYHGVGHTQRKGFPAPYEQRMM</sequence>
<dbReference type="SUPFAM" id="SSF82771">
    <property type="entry name" value="GIY-YIG endonuclease"/>
    <property type="match status" value="1"/>
</dbReference>
<organism evidence="2 3">
    <name type="scientific">Parapedobacter composti</name>
    <dbReference type="NCBI Taxonomy" id="623281"/>
    <lineage>
        <taxon>Bacteria</taxon>
        <taxon>Pseudomonadati</taxon>
        <taxon>Bacteroidota</taxon>
        <taxon>Sphingobacteriia</taxon>
        <taxon>Sphingobacteriales</taxon>
        <taxon>Sphingobacteriaceae</taxon>
        <taxon>Parapedobacter</taxon>
    </lineage>
</organism>
<name>A0A1I1KRL0_9SPHI</name>
<dbReference type="InterPro" id="IPR035901">
    <property type="entry name" value="GIY-YIG_endonuc_sf"/>
</dbReference>
<dbReference type="Gene3D" id="3.40.1440.10">
    <property type="entry name" value="GIY-YIG endonuclease"/>
    <property type="match status" value="1"/>
</dbReference>
<evidence type="ECO:0000313" key="3">
    <source>
        <dbReference type="Proteomes" id="UP000199577"/>
    </source>
</evidence>
<accession>A0A1I1KRL0</accession>
<dbReference type="RefSeq" id="WP_090974456.1">
    <property type="nucleotide sequence ID" value="NZ_FOLL01000016.1"/>
</dbReference>
<dbReference type="Proteomes" id="UP000199577">
    <property type="component" value="Unassembled WGS sequence"/>
</dbReference>
<dbReference type="EMBL" id="FOLL01000016">
    <property type="protein sequence ID" value="SFC60803.1"/>
    <property type="molecule type" value="Genomic_DNA"/>
</dbReference>
<feature type="domain" description="GIY-YIG" evidence="1">
    <location>
        <begin position="3"/>
        <end position="63"/>
    </location>
</feature>
<keyword evidence="3" id="KW-1185">Reference proteome</keyword>
<dbReference type="AlphaFoldDB" id="A0A1I1KRL0"/>
<dbReference type="STRING" id="623281.SAMN05421747_11629"/>
<evidence type="ECO:0000313" key="2">
    <source>
        <dbReference type="EMBL" id="SFC60803.1"/>
    </source>
</evidence>
<proteinExistence type="predicted"/>
<reference evidence="2 3" key="1">
    <citation type="submission" date="2016-10" db="EMBL/GenBank/DDBJ databases">
        <authorList>
            <person name="de Groot N.N."/>
        </authorList>
    </citation>
    <scope>NUCLEOTIDE SEQUENCE [LARGE SCALE GENOMIC DNA]</scope>
    <source>
        <strain evidence="2 3">DSM 22900</strain>
    </source>
</reference>
<protein>
    <submittedName>
        <fullName evidence="2">Putative endonuclease</fullName>
    </submittedName>
</protein>
<dbReference type="InterPro" id="IPR000305">
    <property type="entry name" value="GIY-YIG_endonuc"/>
</dbReference>